<feature type="domain" description="ABC transporter" evidence="4">
    <location>
        <begin position="6"/>
        <end position="227"/>
    </location>
</feature>
<keyword evidence="2" id="KW-0547">Nucleotide-binding</keyword>
<evidence type="ECO:0000256" key="1">
    <source>
        <dbReference type="ARBA" id="ARBA00005417"/>
    </source>
</evidence>
<dbReference type="PANTHER" id="PTHR24220:SF689">
    <property type="entry name" value="LIPOPROTEIN-RELEASING SYSTEM ATP-BINDING PROTEIN LOLD"/>
    <property type="match status" value="1"/>
</dbReference>
<dbReference type="RefSeq" id="WP_089850569.1">
    <property type="nucleotide sequence ID" value="NZ_FNEJ01000023.1"/>
</dbReference>
<dbReference type="InterPro" id="IPR017871">
    <property type="entry name" value="ABC_transporter-like_CS"/>
</dbReference>
<dbReference type="GO" id="GO:0016887">
    <property type="term" value="F:ATP hydrolysis activity"/>
    <property type="evidence" value="ECO:0007669"/>
    <property type="project" value="InterPro"/>
</dbReference>
<dbReference type="GO" id="GO:0005524">
    <property type="term" value="F:ATP binding"/>
    <property type="evidence" value="ECO:0007669"/>
    <property type="project" value="UniProtKB-KW"/>
</dbReference>
<evidence type="ECO:0000313" key="5">
    <source>
        <dbReference type="EMBL" id="SDJ24564.1"/>
    </source>
</evidence>
<evidence type="ECO:0000256" key="3">
    <source>
        <dbReference type="ARBA" id="ARBA00022840"/>
    </source>
</evidence>
<dbReference type="PANTHER" id="PTHR24220">
    <property type="entry name" value="IMPORT ATP-BINDING PROTEIN"/>
    <property type="match status" value="1"/>
</dbReference>
<proteinExistence type="inferred from homology"/>
<dbReference type="GO" id="GO:0022857">
    <property type="term" value="F:transmembrane transporter activity"/>
    <property type="evidence" value="ECO:0007669"/>
    <property type="project" value="TreeGrafter"/>
</dbReference>
<dbReference type="SMART" id="SM00382">
    <property type="entry name" value="AAA"/>
    <property type="match status" value="1"/>
</dbReference>
<comment type="similarity">
    <text evidence="1">Belongs to the ABC transporter superfamily.</text>
</comment>
<evidence type="ECO:0000313" key="6">
    <source>
        <dbReference type="Proteomes" id="UP000199093"/>
    </source>
</evidence>
<dbReference type="InterPro" id="IPR003593">
    <property type="entry name" value="AAA+_ATPase"/>
</dbReference>
<dbReference type="Proteomes" id="UP000199093">
    <property type="component" value="Unassembled WGS sequence"/>
</dbReference>
<dbReference type="PROSITE" id="PS00211">
    <property type="entry name" value="ABC_TRANSPORTER_1"/>
    <property type="match status" value="1"/>
</dbReference>
<dbReference type="Pfam" id="PF00005">
    <property type="entry name" value="ABC_tran"/>
    <property type="match status" value="1"/>
</dbReference>
<evidence type="ECO:0000256" key="2">
    <source>
        <dbReference type="ARBA" id="ARBA00022741"/>
    </source>
</evidence>
<dbReference type="SUPFAM" id="SSF52540">
    <property type="entry name" value="P-loop containing nucleoside triphosphate hydrolases"/>
    <property type="match status" value="1"/>
</dbReference>
<sequence>MRAPDLRVEGLRVQSREGRVLLAIDHLALPGGQSLALTGASGAGKSTFLHVLSGLVRPHAGRVIWGETDIAALSEDARAAFRRDRLGLVFQDCHLFEELSALGNAALASAFAPRAARAPIRAAAARWLAGLGLGQAGARPVDSFSGGERQRIAVARALAGDPPVILADEPTAALDRANADALGADLVRLAQQDGRGLIVVTHDAGLAVRMTRQLRLADGRIAEDSHA</sequence>
<reference evidence="5 6" key="1">
    <citation type="submission" date="2016-10" db="EMBL/GenBank/DDBJ databases">
        <authorList>
            <person name="de Groot N.N."/>
        </authorList>
    </citation>
    <scope>NUCLEOTIDE SEQUENCE [LARGE SCALE GENOMIC DNA]</scope>
    <source>
        <strain evidence="5 6">DSM 26424</strain>
    </source>
</reference>
<accession>A0A1G8S5N2</accession>
<name>A0A1G8S5N2_9RHOB</name>
<dbReference type="InterPro" id="IPR015854">
    <property type="entry name" value="ABC_transpr_LolD-like"/>
</dbReference>
<dbReference type="PROSITE" id="PS50893">
    <property type="entry name" value="ABC_TRANSPORTER_2"/>
    <property type="match status" value="1"/>
</dbReference>
<dbReference type="STRING" id="555512.SAMN04487993_10238"/>
<dbReference type="InterPro" id="IPR003439">
    <property type="entry name" value="ABC_transporter-like_ATP-bd"/>
</dbReference>
<dbReference type="EMBL" id="FNEJ01000023">
    <property type="protein sequence ID" value="SDJ24564.1"/>
    <property type="molecule type" value="Genomic_DNA"/>
</dbReference>
<dbReference type="OrthoDB" id="9787227at2"/>
<dbReference type="InterPro" id="IPR027417">
    <property type="entry name" value="P-loop_NTPase"/>
</dbReference>
<gene>
    <name evidence="5" type="ORF">SAMN04487993_10238</name>
</gene>
<protein>
    <submittedName>
        <fullName evidence="5">Putative ABC transport system ATP-binding protein</fullName>
    </submittedName>
</protein>
<organism evidence="5 6">
    <name type="scientific">Salipiger marinus</name>
    <dbReference type="NCBI Taxonomy" id="555512"/>
    <lineage>
        <taxon>Bacteria</taxon>
        <taxon>Pseudomonadati</taxon>
        <taxon>Pseudomonadota</taxon>
        <taxon>Alphaproteobacteria</taxon>
        <taxon>Rhodobacterales</taxon>
        <taxon>Roseobacteraceae</taxon>
        <taxon>Salipiger</taxon>
    </lineage>
</organism>
<evidence type="ECO:0000259" key="4">
    <source>
        <dbReference type="PROSITE" id="PS50893"/>
    </source>
</evidence>
<dbReference type="GO" id="GO:0005886">
    <property type="term" value="C:plasma membrane"/>
    <property type="evidence" value="ECO:0007669"/>
    <property type="project" value="TreeGrafter"/>
</dbReference>
<dbReference type="AlphaFoldDB" id="A0A1G8S5N2"/>
<keyword evidence="6" id="KW-1185">Reference proteome</keyword>
<keyword evidence="3 5" id="KW-0067">ATP-binding</keyword>
<dbReference type="Gene3D" id="3.40.50.300">
    <property type="entry name" value="P-loop containing nucleotide triphosphate hydrolases"/>
    <property type="match status" value="1"/>
</dbReference>